<dbReference type="InterPro" id="IPR013324">
    <property type="entry name" value="RNA_pol_sigma_r3/r4-like"/>
</dbReference>
<dbReference type="GO" id="GO:0006352">
    <property type="term" value="P:DNA-templated transcription initiation"/>
    <property type="evidence" value="ECO:0007669"/>
    <property type="project" value="InterPro"/>
</dbReference>
<dbReference type="Gene3D" id="1.10.10.10">
    <property type="entry name" value="Winged helix-like DNA-binding domain superfamily/Winged helix DNA-binding domain"/>
    <property type="match status" value="1"/>
</dbReference>
<comment type="caution">
    <text evidence="7">The sequence shown here is derived from an EMBL/GenBank/DDBJ whole genome shotgun (WGS) entry which is preliminary data.</text>
</comment>
<protein>
    <submittedName>
        <fullName evidence="7">RNA polymerase sigma-70 factor</fullName>
    </submittedName>
</protein>
<proteinExistence type="inferred from homology"/>
<evidence type="ECO:0000259" key="6">
    <source>
        <dbReference type="Pfam" id="PF08281"/>
    </source>
</evidence>
<dbReference type="Proteomes" id="UP001232063">
    <property type="component" value="Unassembled WGS sequence"/>
</dbReference>
<keyword evidence="4" id="KW-0804">Transcription</keyword>
<comment type="similarity">
    <text evidence="1">Belongs to the sigma-70 factor family. ECF subfamily.</text>
</comment>
<dbReference type="PANTHER" id="PTHR43133:SF46">
    <property type="entry name" value="RNA POLYMERASE SIGMA-70 FACTOR ECF SUBFAMILY"/>
    <property type="match status" value="1"/>
</dbReference>
<accession>A0AAE3UI20</accession>
<dbReference type="Pfam" id="PF08281">
    <property type="entry name" value="Sigma70_r4_2"/>
    <property type="match status" value="1"/>
</dbReference>
<name>A0AAE3UI20_9BACT</name>
<dbReference type="RefSeq" id="WP_314513675.1">
    <property type="nucleotide sequence ID" value="NZ_JASJOU010000007.1"/>
</dbReference>
<keyword evidence="3" id="KW-0731">Sigma factor</keyword>
<evidence type="ECO:0000313" key="8">
    <source>
        <dbReference type="Proteomes" id="UP001232063"/>
    </source>
</evidence>
<dbReference type="AlphaFoldDB" id="A0AAE3UI20"/>
<feature type="domain" description="RNA polymerase sigma-70 region 2" evidence="5">
    <location>
        <begin position="36"/>
        <end position="101"/>
    </location>
</feature>
<evidence type="ECO:0000259" key="5">
    <source>
        <dbReference type="Pfam" id="PF04542"/>
    </source>
</evidence>
<dbReference type="InterPro" id="IPR014327">
    <property type="entry name" value="RNA_pol_sigma70_bacteroid"/>
</dbReference>
<evidence type="ECO:0000256" key="3">
    <source>
        <dbReference type="ARBA" id="ARBA00023082"/>
    </source>
</evidence>
<dbReference type="Pfam" id="PF04542">
    <property type="entry name" value="Sigma70_r2"/>
    <property type="match status" value="1"/>
</dbReference>
<dbReference type="InterPro" id="IPR014284">
    <property type="entry name" value="RNA_pol_sigma-70_dom"/>
</dbReference>
<dbReference type="Gene3D" id="1.10.1740.10">
    <property type="match status" value="1"/>
</dbReference>
<dbReference type="PANTHER" id="PTHR43133">
    <property type="entry name" value="RNA POLYMERASE ECF-TYPE SIGMA FACTO"/>
    <property type="match status" value="1"/>
</dbReference>
<dbReference type="InterPro" id="IPR013249">
    <property type="entry name" value="RNA_pol_sigma70_r4_t2"/>
</dbReference>
<keyword evidence="2" id="KW-0805">Transcription regulation</keyword>
<dbReference type="SUPFAM" id="SSF88946">
    <property type="entry name" value="Sigma2 domain of RNA polymerase sigma factors"/>
    <property type="match status" value="1"/>
</dbReference>
<reference evidence="7" key="1">
    <citation type="submission" date="2023-05" db="EMBL/GenBank/DDBJ databases">
        <authorList>
            <person name="Zhang X."/>
        </authorList>
    </citation>
    <scope>NUCLEOTIDE SEQUENCE</scope>
    <source>
        <strain evidence="7">BD1B2-1</strain>
    </source>
</reference>
<dbReference type="CDD" id="cd06171">
    <property type="entry name" value="Sigma70_r4"/>
    <property type="match status" value="1"/>
</dbReference>
<evidence type="ECO:0000256" key="2">
    <source>
        <dbReference type="ARBA" id="ARBA00023015"/>
    </source>
</evidence>
<keyword evidence="8" id="KW-1185">Reference proteome</keyword>
<feature type="domain" description="RNA polymerase sigma factor 70 region 4 type 2" evidence="6">
    <location>
        <begin position="131"/>
        <end position="181"/>
    </location>
</feature>
<dbReference type="NCBIfam" id="TIGR02985">
    <property type="entry name" value="Sig70_bacteroi1"/>
    <property type="match status" value="1"/>
</dbReference>
<dbReference type="GO" id="GO:0003677">
    <property type="term" value="F:DNA binding"/>
    <property type="evidence" value="ECO:0007669"/>
    <property type="project" value="InterPro"/>
</dbReference>
<evidence type="ECO:0000256" key="1">
    <source>
        <dbReference type="ARBA" id="ARBA00010641"/>
    </source>
</evidence>
<dbReference type="GO" id="GO:0016987">
    <property type="term" value="F:sigma factor activity"/>
    <property type="evidence" value="ECO:0007669"/>
    <property type="project" value="UniProtKB-KW"/>
</dbReference>
<dbReference type="SUPFAM" id="SSF88659">
    <property type="entry name" value="Sigma3 and sigma4 domains of RNA polymerase sigma factors"/>
    <property type="match status" value="1"/>
</dbReference>
<evidence type="ECO:0000256" key="4">
    <source>
        <dbReference type="ARBA" id="ARBA00023163"/>
    </source>
</evidence>
<dbReference type="InterPro" id="IPR007627">
    <property type="entry name" value="RNA_pol_sigma70_r2"/>
</dbReference>
<dbReference type="InterPro" id="IPR013325">
    <property type="entry name" value="RNA_pol_sigma_r2"/>
</dbReference>
<organism evidence="7 8">
    <name type="scientific">Xanthocytophaga agilis</name>
    <dbReference type="NCBI Taxonomy" id="3048010"/>
    <lineage>
        <taxon>Bacteria</taxon>
        <taxon>Pseudomonadati</taxon>
        <taxon>Bacteroidota</taxon>
        <taxon>Cytophagia</taxon>
        <taxon>Cytophagales</taxon>
        <taxon>Rhodocytophagaceae</taxon>
        <taxon>Xanthocytophaga</taxon>
    </lineage>
</organism>
<dbReference type="EMBL" id="JASJOU010000007">
    <property type="protein sequence ID" value="MDJ1503163.1"/>
    <property type="molecule type" value="Genomic_DNA"/>
</dbReference>
<gene>
    <name evidence="7" type="ORF">QNI22_21015</name>
</gene>
<dbReference type="InterPro" id="IPR039425">
    <property type="entry name" value="RNA_pol_sigma-70-like"/>
</dbReference>
<sequence length="197" mass="23081">METTPDISSKSLSEEEATWLHLWQTDQSKFMEVVFKRFYVPLGRTVNRMLNDQDATEDIVQEVFIKIWNNRENLQFNFSIKAYLYRSAINSALNYLEKSKKTVTLESDSMPEPSHSDVEETFNLKEVETHIQDALNNLPPACKAIFVLSRYEDMSYREIAESLQLSPKTIENQMGKALKLMRDYLSIYVRNMMVLLF</sequence>
<dbReference type="NCBIfam" id="TIGR02937">
    <property type="entry name" value="sigma70-ECF"/>
    <property type="match status" value="1"/>
</dbReference>
<dbReference type="InterPro" id="IPR036388">
    <property type="entry name" value="WH-like_DNA-bd_sf"/>
</dbReference>
<evidence type="ECO:0000313" key="7">
    <source>
        <dbReference type="EMBL" id="MDJ1503163.1"/>
    </source>
</evidence>